<dbReference type="InterPro" id="IPR014710">
    <property type="entry name" value="RmlC-like_jellyroll"/>
</dbReference>
<comment type="similarity">
    <text evidence="1 3">Belongs to the pirin family.</text>
</comment>
<evidence type="ECO:0000313" key="6">
    <source>
        <dbReference type="EMBL" id="EFF81774.1"/>
    </source>
</evidence>
<feature type="binding site" evidence="2">
    <location>
        <position position="129"/>
    </location>
    <ligand>
        <name>Fe cation</name>
        <dbReference type="ChEBI" id="CHEBI:24875"/>
    </ligand>
</feature>
<dbReference type="InterPro" id="IPR003829">
    <property type="entry name" value="Pirin_N_dom"/>
</dbReference>
<keyword evidence="2" id="KW-0408">Iron</keyword>
<dbReference type="Pfam" id="PF05726">
    <property type="entry name" value="Pirin_C"/>
    <property type="match status" value="1"/>
</dbReference>
<dbReference type="EMBL" id="ADMT01000207">
    <property type="protein sequence ID" value="EFF81774.1"/>
    <property type="molecule type" value="Genomic_DNA"/>
</dbReference>
<evidence type="ECO:0000256" key="1">
    <source>
        <dbReference type="ARBA" id="ARBA00008416"/>
    </source>
</evidence>
<evidence type="ECO:0000256" key="2">
    <source>
        <dbReference type="PIRSR" id="PIRSR006232-1"/>
    </source>
</evidence>
<evidence type="ECO:0000313" key="7">
    <source>
        <dbReference type="Proteomes" id="UP000003085"/>
    </source>
</evidence>
<evidence type="ECO:0000256" key="3">
    <source>
        <dbReference type="RuleBase" id="RU003457"/>
    </source>
</evidence>
<dbReference type="SUPFAM" id="SSF51182">
    <property type="entry name" value="RmlC-like cupins"/>
    <property type="match status" value="1"/>
</dbReference>
<dbReference type="PIRSF" id="PIRSF006232">
    <property type="entry name" value="Pirin"/>
    <property type="match status" value="1"/>
</dbReference>
<evidence type="ECO:0000259" key="4">
    <source>
        <dbReference type="Pfam" id="PF02678"/>
    </source>
</evidence>
<comment type="cofactor">
    <cofactor evidence="2">
        <name>Fe cation</name>
        <dbReference type="ChEBI" id="CHEBI:24875"/>
    </cofactor>
    <text evidence="2">Binds 1 Fe cation per subunit.</text>
</comment>
<protein>
    <submittedName>
        <fullName evidence="6">Pirin family protein</fullName>
    </submittedName>
</protein>
<dbReference type="PANTHER" id="PTHR43594">
    <property type="entry name" value="QUERCETIN 2,3-DIOXYGENASE"/>
    <property type="match status" value="1"/>
</dbReference>
<dbReference type="InterPro" id="IPR008778">
    <property type="entry name" value="Pirin_C_dom"/>
</dbReference>
<feature type="binding site" evidence="2">
    <location>
        <position position="131"/>
    </location>
    <ligand>
        <name>Fe cation</name>
        <dbReference type="ChEBI" id="CHEBI:24875"/>
    </ligand>
</feature>
<dbReference type="GO" id="GO:0046872">
    <property type="term" value="F:metal ion binding"/>
    <property type="evidence" value="ECO:0007669"/>
    <property type="project" value="UniProtKB-KW"/>
</dbReference>
<name>D4XSU1_ACIHA</name>
<dbReference type="PANTHER" id="PTHR43594:SF1">
    <property type="entry name" value="QUERCETIN 2,3-DIOXYGENASE PA2418-RELATED"/>
    <property type="match status" value="1"/>
</dbReference>
<dbReference type="InterPro" id="IPR012093">
    <property type="entry name" value="Pirin"/>
</dbReference>
<proteinExistence type="inferred from homology"/>
<organism evidence="6 7">
    <name type="scientific">Acinetobacter haemolyticus ATCC 19194</name>
    <dbReference type="NCBI Taxonomy" id="707232"/>
    <lineage>
        <taxon>Bacteria</taxon>
        <taxon>Pseudomonadati</taxon>
        <taxon>Pseudomonadota</taxon>
        <taxon>Gammaproteobacteria</taxon>
        <taxon>Moraxellales</taxon>
        <taxon>Moraxellaceae</taxon>
        <taxon>Acinetobacter</taxon>
    </lineage>
</organism>
<dbReference type="HOGENOM" id="CLU_045717_5_1_6"/>
<dbReference type="AlphaFoldDB" id="D4XSU1"/>
<feature type="binding site" evidence="2">
    <location>
        <position position="87"/>
    </location>
    <ligand>
        <name>Fe cation</name>
        <dbReference type="ChEBI" id="CHEBI:24875"/>
    </ligand>
</feature>
<feature type="domain" description="Pirin N-terminal" evidence="4">
    <location>
        <begin position="52"/>
        <end position="151"/>
    </location>
</feature>
<feature type="binding site" evidence="2">
    <location>
        <position position="85"/>
    </location>
    <ligand>
        <name>Fe cation</name>
        <dbReference type="ChEBI" id="CHEBI:24875"/>
    </ligand>
</feature>
<reference evidence="7" key="1">
    <citation type="submission" date="2010-03" db="EMBL/GenBank/DDBJ databases">
        <title>Complete sequence of Mobiluncus curtisii ATCC 43063.</title>
        <authorList>
            <person name="Muzny D."/>
            <person name="Qin X."/>
            <person name="Deng J."/>
            <person name="Jiang H."/>
            <person name="Liu Y."/>
            <person name="Qu J."/>
            <person name="Song X.-Z."/>
            <person name="Zhang L."/>
            <person name="Thornton R."/>
            <person name="Coyle M."/>
            <person name="Francisco L."/>
            <person name="Jackson L."/>
            <person name="Javaid M."/>
            <person name="Korchina V."/>
            <person name="Kovar C."/>
            <person name="Mata R."/>
            <person name="Mathew T."/>
            <person name="Ngo R."/>
            <person name="Nguyen L."/>
            <person name="Nguyen N."/>
            <person name="Okwuonu G."/>
            <person name="Ongeri F."/>
            <person name="Pham C."/>
            <person name="Simmons D."/>
            <person name="Wilczek-Boney K."/>
            <person name="Hale W."/>
            <person name="Jakkamsetti A."/>
            <person name="Pham P."/>
            <person name="Ruth R."/>
            <person name="San Lucas F."/>
            <person name="Warren J."/>
            <person name="Zhang J."/>
            <person name="Zhao Z."/>
            <person name="Zhou C."/>
            <person name="Zhu D."/>
            <person name="Lee S."/>
            <person name="Bess C."/>
            <person name="Blankenburg K."/>
            <person name="Forbes L."/>
            <person name="Fu Q."/>
            <person name="Gubbala S."/>
            <person name="Hirani K."/>
            <person name="Jayaseelan J.C."/>
            <person name="Lara F."/>
            <person name="Munidasa M."/>
            <person name="Palculict T."/>
            <person name="Patil S."/>
            <person name="Pu L.-L."/>
            <person name="Saada N."/>
            <person name="Tang L."/>
            <person name="Weissenberger G."/>
            <person name="Zhu Y."/>
            <person name="Hemphill L."/>
            <person name="Shang Y."/>
            <person name="Youmans B."/>
            <person name="Ayvaz T."/>
            <person name="Ross M."/>
            <person name="Santibanez J."/>
            <person name="Aqrawi P."/>
            <person name="Gross S."/>
            <person name="Joshi V."/>
            <person name="Fowler G."/>
            <person name="Nazareth L."/>
            <person name="Reid J."/>
            <person name="Worley K."/>
            <person name="Petrosino J."/>
            <person name="Highlander S."/>
            <person name="Gibbs R."/>
            <person name="Gibbs R."/>
        </authorList>
    </citation>
    <scope>NUCLEOTIDE SEQUENCE [LARGE SCALE GENOMIC DNA]</scope>
    <source>
        <strain evidence="7">ATCC 19194</strain>
    </source>
</reference>
<evidence type="ECO:0000259" key="5">
    <source>
        <dbReference type="Pfam" id="PF05726"/>
    </source>
</evidence>
<dbReference type="Gene3D" id="2.60.120.10">
    <property type="entry name" value="Jelly Rolls"/>
    <property type="match status" value="2"/>
</dbReference>
<keyword evidence="2" id="KW-0479">Metal-binding</keyword>
<dbReference type="Pfam" id="PF02678">
    <property type="entry name" value="Pirin"/>
    <property type="match status" value="1"/>
</dbReference>
<comment type="caution">
    <text evidence="6">The sequence shown here is derived from an EMBL/GenBank/DDBJ whole genome shotgun (WGS) entry which is preliminary data.</text>
</comment>
<dbReference type="InterPro" id="IPR011051">
    <property type="entry name" value="RmlC_Cupin_sf"/>
</dbReference>
<dbReference type="CDD" id="cd02247">
    <property type="entry name" value="cupin_pirin_C"/>
    <property type="match status" value="1"/>
</dbReference>
<dbReference type="Proteomes" id="UP000003085">
    <property type="component" value="Unassembled WGS sequence"/>
</dbReference>
<accession>D4XSU1</accession>
<feature type="domain" description="Pirin C-terminal" evidence="5">
    <location>
        <begin position="207"/>
        <end position="309"/>
    </location>
</feature>
<sequence length="313" mass="34974">MIKNVLDHSLQFDNLSPMTQKARTMKSLAFIHRNDTRFAIGDFYPALSVFSYHELGNTTSPFLLLDHLGPGRLEPQSNKKGVNEHPHRGFETVTFVFAGELAHKDSTGQGGIIQPGDVQWMTAAAGIQHIEQFSPEFRKQGGKFEMVQLWVNLPAKDKMSAPRYQSLSNSEIPKCILDHQAGYIRVVAGQYRTTQGIAKTFTPMNIFDIHLKKNQQITLPAEEGTTTLIYLRKGKAMFAADEDHLEEQALAVMSSLGSDVEITAIEDCDLLFLSAQPLNEPINGHGPFVMNTYNEILEAYDDIKTGKFGHYSN</sequence>
<dbReference type="CDD" id="cd02909">
    <property type="entry name" value="cupin_pirin_N"/>
    <property type="match status" value="1"/>
</dbReference>
<gene>
    <name evidence="6" type="ORF">HMP0015_2783</name>
</gene>
<dbReference type="InterPro" id="IPR053186">
    <property type="entry name" value="QDO-related"/>
</dbReference>